<keyword evidence="3" id="KW-0175">Coiled coil</keyword>
<organism evidence="5 6">
    <name type="scientific">Pneumocystis murina (strain B123)</name>
    <name type="common">Mouse pneumocystis pneumonia agent</name>
    <name type="synonym">Pneumocystis carinii f. sp. muris</name>
    <dbReference type="NCBI Taxonomy" id="1069680"/>
    <lineage>
        <taxon>Eukaryota</taxon>
        <taxon>Fungi</taxon>
        <taxon>Dikarya</taxon>
        <taxon>Ascomycota</taxon>
        <taxon>Taphrinomycotina</taxon>
        <taxon>Pneumocystomycetes</taxon>
        <taxon>Pneumocystaceae</taxon>
        <taxon>Pneumocystis</taxon>
    </lineage>
</organism>
<dbReference type="STRING" id="1069680.M7NIK3"/>
<evidence type="ECO:0000256" key="3">
    <source>
        <dbReference type="SAM" id="Coils"/>
    </source>
</evidence>
<keyword evidence="2" id="KW-0539">Nucleus</keyword>
<dbReference type="eggNOG" id="KOG0845">
    <property type="taxonomic scope" value="Eukaryota"/>
</dbReference>
<evidence type="ECO:0000313" key="5">
    <source>
        <dbReference type="EMBL" id="EMR08413.1"/>
    </source>
</evidence>
<dbReference type="GeneID" id="19896936"/>
<dbReference type="OrthoDB" id="20729at2759"/>
<sequence>MTLKSGRGRWQSNQSQQWSSEDVDMEVDAGTNTRWQKTAEDIIKDDLGKSHPKWLFTCYGTGKGHPNLISGKDISPEELRAFAYECAENMNLNDYKNKVERLTQEIQELRRNMVKNSRKTCKIASDLFNGKFSGNIDALFSNFFSSKSFISEFSTFSSRIPLQARFTEHNTSFKENKDTNFSILGKANPSMQNLFNKNDTQGSSFHSNISDIPSFGVPSFSMIPIKPVFNNILSNQNPSSFSNNSSFQVDSQMSNSPSNASTYVFCQSNIFNPTQMQSAFNSQSTFHQQPFVFNSSNSSERNHSKANDIIFPPKKTFESTFTFQQKPQEFSKSSPSIHNSQYTNHIEIVLLNQGAPDPLSESDLPAYALEEFKAHIFTLGKIPEMEPPLSLRG</sequence>
<dbReference type="AlphaFoldDB" id="M7NIK3"/>
<dbReference type="PANTHER" id="PTHR46527">
    <property type="entry name" value="NUCLEOPORIN-LIKE PROTEIN 2"/>
    <property type="match status" value="1"/>
</dbReference>
<evidence type="ECO:0000256" key="1">
    <source>
        <dbReference type="ARBA" id="ARBA00004123"/>
    </source>
</evidence>
<reference evidence="6" key="1">
    <citation type="journal article" date="2016" name="Nat. Commun.">
        <title>Genome analysis of three Pneumocystis species reveals adaptation mechanisms to life exclusively in mammalian hosts.</title>
        <authorList>
            <person name="Ma L."/>
            <person name="Chen Z."/>
            <person name="Huang D.W."/>
            <person name="Kutty G."/>
            <person name="Ishihara M."/>
            <person name="Wang H."/>
            <person name="Abouelleil A."/>
            <person name="Bishop L."/>
            <person name="Davey E."/>
            <person name="Deng R."/>
            <person name="Deng X."/>
            <person name="Fan L."/>
            <person name="Fantoni G."/>
            <person name="Fitzgerald M."/>
            <person name="Gogineni E."/>
            <person name="Goldberg J.M."/>
            <person name="Handley G."/>
            <person name="Hu X."/>
            <person name="Huber C."/>
            <person name="Jiao X."/>
            <person name="Jones K."/>
            <person name="Levin J.Z."/>
            <person name="Liu Y."/>
            <person name="Macdonald P."/>
            <person name="Melnikov A."/>
            <person name="Raley C."/>
            <person name="Sassi M."/>
            <person name="Sherman B.T."/>
            <person name="Song X."/>
            <person name="Sykes S."/>
            <person name="Tran B."/>
            <person name="Walsh L."/>
            <person name="Xia Y."/>
            <person name="Yang J."/>
            <person name="Young S."/>
            <person name="Zeng Q."/>
            <person name="Zheng X."/>
            <person name="Stephens R."/>
            <person name="Nusbaum C."/>
            <person name="Birren B.W."/>
            <person name="Azadi P."/>
            <person name="Lempicki R.A."/>
            <person name="Cuomo C.A."/>
            <person name="Kovacs J.A."/>
        </authorList>
    </citation>
    <scope>NUCLEOTIDE SEQUENCE [LARGE SCALE GENOMIC DNA]</scope>
    <source>
        <strain evidence="6">B123</strain>
    </source>
</reference>
<dbReference type="RefSeq" id="XP_007875316.1">
    <property type="nucleotide sequence ID" value="XM_007877125.1"/>
</dbReference>
<dbReference type="PANTHER" id="PTHR46527:SF1">
    <property type="entry name" value="NUCLEOPORIN NUP42"/>
    <property type="match status" value="1"/>
</dbReference>
<gene>
    <name evidence="5" type="ORF">PNEG_03249</name>
</gene>
<feature type="coiled-coil region" evidence="3">
    <location>
        <begin position="92"/>
        <end position="119"/>
    </location>
</feature>
<dbReference type="InterPro" id="IPR051767">
    <property type="entry name" value="Nucleoporin_NUP42"/>
</dbReference>
<feature type="region of interest" description="Disordered" evidence="4">
    <location>
        <begin position="1"/>
        <end position="24"/>
    </location>
</feature>
<dbReference type="GO" id="GO:0005634">
    <property type="term" value="C:nucleus"/>
    <property type="evidence" value="ECO:0007669"/>
    <property type="project" value="UniProtKB-SubCell"/>
</dbReference>
<comment type="caution">
    <text evidence="5">The sequence shown here is derived from an EMBL/GenBank/DDBJ whole genome shotgun (WGS) entry which is preliminary data.</text>
</comment>
<proteinExistence type="predicted"/>
<dbReference type="HOGENOM" id="CLU_683306_0_0_1"/>
<dbReference type="VEuPathDB" id="FungiDB:PNEG_03249"/>
<protein>
    <submittedName>
        <fullName evidence="5">Uncharacterized protein</fullName>
    </submittedName>
</protein>
<accession>M7NIK3</accession>
<keyword evidence="6" id="KW-1185">Reference proteome</keyword>
<dbReference type="EMBL" id="AFWA02000010">
    <property type="protein sequence ID" value="EMR08413.1"/>
    <property type="molecule type" value="Genomic_DNA"/>
</dbReference>
<comment type="subcellular location">
    <subcellularLocation>
        <location evidence="1">Nucleus</location>
    </subcellularLocation>
</comment>
<evidence type="ECO:0000256" key="2">
    <source>
        <dbReference type="ARBA" id="ARBA00023242"/>
    </source>
</evidence>
<feature type="compositionally biased region" description="Low complexity" evidence="4">
    <location>
        <begin position="8"/>
        <end position="20"/>
    </location>
</feature>
<evidence type="ECO:0000313" key="6">
    <source>
        <dbReference type="Proteomes" id="UP000011958"/>
    </source>
</evidence>
<dbReference type="Proteomes" id="UP000011958">
    <property type="component" value="Unassembled WGS sequence"/>
</dbReference>
<evidence type="ECO:0000256" key="4">
    <source>
        <dbReference type="SAM" id="MobiDB-lite"/>
    </source>
</evidence>
<name>M7NIK3_PNEMU</name>